<dbReference type="SUPFAM" id="SSF56112">
    <property type="entry name" value="Protein kinase-like (PK-like)"/>
    <property type="match status" value="1"/>
</dbReference>
<keyword evidence="1" id="KW-0808">Transferase</keyword>
<dbReference type="PROSITE" id="PS50835">
    <property type="entry name" value="IG_LIKE"/>
    <property type="match status" value="1"/>
</dbReference>
<dbReference type="OrthoDB" id="4062651at2759"/>
<dbReference type="PROSITE" id="PS50011">
    <property type="entry name" value="PROTEIN_KINASE_DOM"/>
    <property type="match status" value="1"/>
</dbReference>
<dbReference type="GO" id="GO:0004672">
    <property type="term" value="F:protein kinase activity"/>
    <property type="evidence" value="ECO:0007669"/>
    <property type="project" value="InterPro"/>
</dbReference>
<evidence type="ECO:0000313" key="2">
    <source>
        <dbReference type="Proteomes" id="UP001152795"/>
    </source>
</evidence>
<proteinExistence type="predicted"/>
<dbReference type="EMBL" id="CACRXK020010795">
    <property type="protein sequence ID" value="CAB4020130.1"/>
    <property type="molecule type" value="Genomic_DNA"/>
</dbReference>
<dbReference type="GO" id="GO:0005524">
    <property type="term" value="F:ATP binding"/>
    <property type="evidence" value="ECO:0007669"/>
    <property type="project" value="UniProtKB-UniRule"/>
</dbReference>
<organism evidence="1 2">
    <name type="scientific">Paramuricea clavata</name>
    <name type="common">Red gorgonian</name>
    <name type="synonym">Violescent sea-whip</name>
    <dbReference type="NCBI Taxonomy" id="317549"/>
    <lineage>
        <taxon>Eukaryota</taxon>
        <taxon>Metazoa</taxon>
        <taxon>Cnidaria</taxon>
        <taxon>Anthozoa</taxon>
        <taxon>Octocorallia</taxon>
        <taxon>Malacalcyonacea</taxon>
        <taxon>Plexauridae</taxon>
        <taxon>Paramuricea</taxon>
    </lineage>
</organism>
<dbReference type="InterPro" id="IPR000719">
    <property type="entry name" value="Prot_kinase_dom"/>
</dbReference>
<dbReference type="AlphaFoldDB" id="A0A7D9F0J8"/>
<dbReference type="InterPro" id="IPR011009">
    <property type="entry name" value="Kinase-like_dom_sf"/>
</dbReference>
<sequence>MEKRMFKSSSRTTYRATGSYVKVVVNNDMTLRELQEACCKAFLQNVEDLDDVLKSYDIAVIDGKSPIVSDHQISHKRRTFGFYWKKKGNSEDDCALQTTNESTNSLASALKISFNIGREGKKCIGQCFSSEDKKKVSDEFGTTTDATSLPPQYDPCTWGWELTGLGIITPDKEEINFIERDLNAQEESLDIKLCGISSTTETRSLIAYGPDLIIGVDGDNNLIIGCISNHHCTMVVDYAWFRDGVPIKEGRKASFIIVQEKGSFQCIVKVNDSTETSTAVKIVEVADPIKERGQNENSASYGVNSDDICKQEVVGRGQFGTVYKGKWRGTDVAIKAIQLPPEYQDGSNEKIKELQIC</sequence>
<evidence type="ECO:0000313" key="1">
    <source>
        <dbReference type="EMBL" id="CAB4020130.1"/>
    </source>
</evidence>
<gene>
    <name evidence="1" type="ORF">PACLA_8A058082</name>
</gene>
<comment type="caution">
    <text evidence="1">The sequence shown here is derived from an EMBL/GenBank/DDBJ whole genome shotgun (WGS) entry which is preliminary data.</text>
</comment>
<dbReference type="Proteomes" id="UP001152795">
    <property type="component" value="Unassembled WGS sequence"/>
</dbReference>
<dbReference type="InterPro" id="IPR017441">
    <property type="entry name" value="Protein_kinase_ATP_BS"/>
</dbReference>
<name>A0A7D9F0J8_PARCT</name>
<dbReference type="Gene3D" id="3.30.200.20">
    <property type="entry name" value="Phosphorylase Kinase, domain 1"/>
    <property type="match status" value="1"/>
</dbReference>
<dbReference type="PROSITE" id="PS00107">
    <property type="entry name" value="PROTEIN_KINASE_ATP"/>
    <property type="match status" value="1"/>
</dbReference>
<keyword evidence="1" id="KW-0418">Kinase</keyword>
<dbReference type="InterPro" id="IPR007110">
    <property type="entry name" value="Ig-like_dom"/>
</dbReference>
<reference evidence="1" key="1">
    <citation type="submission" date="2020-04" db="EMBL/GenBank/DDBJ databases">
        <authorList>
            <person name="Alioto T."/>
            <person name="Alioto T."/>
            <person name="Gomez Garrido J."/>
        </authorList>
    </citation>
    <scope>NUCLEOTIDE SEQUENCE</scope>
    <source>
        <strain evidence="1">A484AB</strain>
    </source>
</reference>
<accession>A0A7D9F0J8</accession>
<keyword evidence="2" id="KW-1185">Reference proteome</keyword>
<protein>
    <submittedName>
        <fullName evidence="1">Cyclin-dependent kinase 1-like</fullName>
    </submittedName>
</protein>
<feature type="non-terminal residue" evidence="1">
    <location>
        <position position="1"/>
    </location>
</feature>